<reference evidence="3" key="1">
    <citation type="submission" date="2023-10" db="EMBL/GenBank/DDBJ databases">
        <authorList>
            <person name="Chen Y."/>
            <person name="Shah S."/>
            <person name="Dougan E. K."/>
            <person name="Thang M."/>
            <person name="Chan C."/>
        </authorList>
    </citation>
    <scope>NUCLEOTIDE SEQUENCE [LARGE SCALE GENOMIC DNA]</scope>
</reference>
<feature type="domain" description="CCR4-NOT transcription complex subunit 1-like NOT1 connector" evidence="2">
    <location>
        <begin position="75"/>
        <end position="168"/>
    </location>
</feature>
<keyword evidence="4" id="KW-1185">Reference proteome</keyword>
<evidence type="ECO:0000313" key="4">
    <source>
        <dbReference type="Proteomes" id="UP001189429"/>
    </source>
</evidence>
<sequence length="365" mass="38983">MAPQRIAQLPEDLRCRGQAASTDWARSRLRAKPALEHAPKSAALGGRHETGRPQARSEAAAPACPVAQRKRNDGLAQRIFRQLYEAPAGVPHRHPPDTISPVHAVLEVHLAVLGALKPSMEDRLPKALASWMNKVEGPQRYNVLAAAGLLRCRLVDAAGMDRILAGWIGRESGACASELPARACAEAAMNAQAVDFAVMLLQRVCILQQSAAGSEFPETLEVLAEQVRLVLQQQAAAEQQAKTLADGKAAAAALGLKPPAAPQEPPRPPPQDLHLAEAAGQLLERLRAEAPPSAPCQALGERVAARLEEEQRKRTAGHQDAAEAISREAIVAVFDEWHKVFDASPDAGVQGQGGQAGCMQQVLQR</sequence>
<proteinExistence type="predicted"/>
<evidence type="ECO:0000313" key="3">
    <source>
        <dbReference type="EMBL" id="CAK0841013.1"/>
    </source>
</evidence>
<dbReference type="InterPro" id="IPR055454">
    <property type="entry name" value="CNOT1-like_NOT1_connector"/>
</dbReference>
<evidence type="ECO:0000256" key="1">
    <source>
        <dbReference type="SAM" id="MobiDB-lite"/>
    </source>
</evidence>
<dbReference type="Pfam" id="PF25097">
    <property type="entry name" value="ARM_Cnot1"/>
    <property type="match status" value="1"/>
</dbReference>
<evidence type="ECO:0000259" key="2">
    <source>
        <dbReference type="Pfam" id="PF25097"/>
    </source>
</evidence>
<feature type="region of interest" description="Disordered" evidence="1">
    <location>
        <begin position="1"/>
        <end position="68"/>
    </location>
</feature>
<accession>A0ABN9T7F1</accession>
<name>A0ABN9T7F1_9DINO</name>
<feature type="non-terminal residue" evidence="3">
    <location>
        <position position="365"/>
    </location>
</feature>
<gene>
    <name evidence="3" type="ORF">PCOR1329_LOCUS36315</name>
</gene>
<dbReference type="EMBL" id="CAUYUJ010014419">
    <property type="protein sequence ID" value="CAK0841013.1"/>
    <property type="molecule type" value="Genomic_DNA"/>
</dbReference>
<comment type="caution">
    <text evidence="3">The sequence shown here is derived from an EMBL/GenBank/DDBJ whole genome shotgun (WGS) entry which is preliminary data.</text>
</comment>
<dbReference type="Proteomes" id="UP001189429">
    <property type="component" value="Unassembled WGS sequence"/>
</dbReference>
<organism evidence="3 4">
    <name type="scientific">Prorocentrum cordatum</name>
    <dbReference type="NCBI Taxonomy" id="2364126"/>
    <lineage>
        <taxon>Eukaryota</taxon>
        <taxon>Sar</taxon>
        <taxon>Alveolata</taxon>
        <taxon>Dinophyceae</taxon>
        <taxon>Prorocentrales</taxon>
        <taxon>Prorocentraceae</taxon>
        <taxon>Prorocentrum</taxon>
    </lineage>
</organism>
<protein>
    <recommendedName>
        <fullName evidence="2">CCR4-NOT transcription complex subunit 1-like NOT1 connector domain-containing protein</fullName>
    </recommendedName>
</protein>